<feature type="region of interest" description="Disordered" evidence="1">
    <location>
        <begin position="26"/>
        <end position="56"/>
    </location>
</feature>
<accession>A0A8P4KJ12</accession>
<organism evidence="2 3">
    <name type="scientific">Dicentrarchus labrax</name>
    <name type="common">European seabass</name>
    <name type="synonym">Morone labrax</name>
    <dbReference type="NCBI Taxonomy" id="13489"/>
    <lineage>
        <taxon>Eukaryota</taxon>
        <taxon>Metazoa</taxon>
        <taxon>Chordata</taxon>
        <taxon>Craniata</taxon>
        <taxon>Vertebrata</taxon>
        <taxon>Euteleostomi</taxon>
        <taxon>Actinopterygii</taxon>
        <taxon>Neopterygii</taxon>
        <taxon>Teleostei</taxon>
        <taxon>Neoteleostei</taxon>
        <taxon>Acanthomorphata</taxon>
        <taxon>Eupercaria</taxon>
        <taxon>Moronidae</taxon>
        <taxon>Dicentrarchus</taxon>
    </lineage>
</organism>
<dbReference type="Ensembl" id="ENSDLAT00005076419.1">
    <property type="protein sequence ID" value="ENSDLAP00005076984.1"/>
    <property type="gene ID" value="ENSDLAG00005032770.1"/>
</dbReference>
<name>A0A8P4KJ12_DICLA</name>
<evidence type="ECO:0000313" key="2">
    <source>
        <dbReference type="Ensembl" id="ENSDLAP00005076984.1"/>
    </source>
</evidence>
<reference evidence="2" key="1">
    <citation type="submission" date="2025-08" db="UniProtKB">
        <authorList>
            <consortium name="Ensembl"/>
        </authorList>
    </citation>
    <scope>IDENTIFICATION</scope>
</reference>
<sequence length="196" mass="22420">MPASPQGCGALLKCCGPAEARCSDHTTIEDSETDEGTRTEPNPVNRRGIKRGRGAKKHRVMTPTVRQLFLVCLFWFLGPWSTTDASPFDQWEDGIELRKVRGIQSEDLSDVLWRDQNETVLNLFWTFWTEVSVQDQVQNVFKRFLFHYSKARNSVGAVQHESHSVHPLMRLSPKLSQMRNKKVVLLKIRGLPEGML</sequence>
<dbReference type="GeneTree" id="ENSGT00940000175639"/>
<dbReference type="Proteomes" id="UP000694389">
    <property type="component" value="Unassembled WGS sequence"/>
</dbReference>
<evidence type="ECO:0000256" key="1">
    <source>
        <dbReference type="SAM" id="MobiDB-lite"/>
    </source>
</evidence>
<reference evidence="2" key="2">
    <citation type="submission" date="2025-09" db="UniProtKB">
        <authorList>
            <consortium name="Ensembl"/>
        </authorList>
    </citation>
    <scope>IDENTIFICATION</scope>
</reference>
<keyword evidence="3" id="KW-1185">Reference proteome</keyword>
<proteinExistence type="predicted"/>
<dbReference type="PANTHER" id="PTHR32414:SF2">
    <property type="entry name" value="NEUROMEDIN-S"/>
    <property type="match status" value="1"/>
</dbReference>
<dbReference type="PANTHER" id="PTHR32414">
    <property type="entry name" value="NEUROMEDIN-S"/>
    <property type="match status" value="1"/>
</dbReference>
<evidence type="ECO:0000313" key="3">
    <source>
        <dbReference type="Proteomes" id="UP000694389"/>
    </source>
</evidence>
<feature type="compositionally biased region" description="Basic residues" evidence="1">
    <location>
        <begin position="47"/>
        <end position="56"/>
    </location>
</feature>
<gene>
    <name evidence="2" type="primary">nms</name>
</gene>
<dbReference type="InterPro" id="IPR043253">
    <property type="entry name" value="NmS"/>
</dbReference>
<dbReference type="AlphaFoldDB" id="A0A8P4KJ12"/>
<protein>
    <recommendedName>
        <fullName evidence="4">Neuromedin-S</fullName>
    </recommendedName>
</protein>
<evidence type="ECO:0008006" key="4">
    <source>
        <dbReference type="Google" id="ProtNLM"/>
    </source>
</evidence>